<dbReference type="PANTHER" id="PTHR43179">
    <property type="entry name" value="RHAMNOSYLTRANSFERASE WBBL"/>
    <property type="match status" value="1"/>
</dbReference>
<keyword evidence="1" id="KW-0328">Glycosyltransferase</keyword>
<sequence>MNVYISVVSHGHYDFIKNLNVLNNLNEKFTVIIKDNLCDNNLREYCKENSLNYIDTEAGLGFGANNNRVFLYCKNILEMKSNDIFIVLNPDVIINADDIERVSKKISSGFDLVGINLYKDEGFSVYDNSVRYYPTLLSFFKSFIGMGNNTIIDKGSISSDIRVDWFAGSFMAFKASHYEKLSGFDEGYFMYCEDIDICYRSRLIGKSAIYSPDIKAVHKAQHRNRNIFTKHFLWHVKSSLRFLVKKNLARYNK</sequence>
<dbReference type="GO" id="GO:0016757">
    <property type="term" value="F:glycosyltransferase activity"/>
    <property type="evidence" value="ECO:0007669"/>
    <property type="project" value="UniProtKB-KW"/>
</dbReference>
<name>A0A7M1W4J4_VIBPH</name>
<reference evidence="1" key="1">
    <citation type="submission" date="2020-08" db="EMBL/GenBank/DDBJ databases">
        <title>Genetic structure, function and evolution of capsule biosynthesis loci in Vibrio parahaemolyticus.</title>
        <authorList>
            <person name="Li L."/>
            <person name="Bian S."/>
        </authorList>
    </citation>
    <scope>NUCLEOTIDE SEQUENCE</scope>
    <source>
        <strain evidence="1">VP389</strain>
    </source>
</reference>
<dbReference type="EMBL" id="MT898200">
    <property type="protein sequence ID" value="QOS21894.1"/>
    <property type="molecule type" value="Genomic_DNA"/>
</dbReference>
<proteinExistence type="predicted"/>
<dbReference type="SUPFAM" id="SSF53448">
    <property type="entry name" value="Nucleotide-diphospho-sugar transferases"/>
    <property type="match status" value="1"/>
</dbReference>
<organism evidence="1">
    <name type="scientific">Vibrio parahaemolyticus</name>
    <dbReference type="NCBI Taxonomy" id="670"/>
    <lineage>
        <taxon>Bacteria</taxon>
        <taxon>Pseudomonadati</taxon>
        <taxon>Pseudomonadota</taxon>
        <taxon>Gammaproteobacteria</taxon>
        <taxon>Vibrionales</taxon>
        <taxon>Vibrionaceae</taxon>
        <taxon>Vibrio</taxon>
    </lineage>
</organism>
<dbReference type="PANTHER" id="PTHR43179:SF7">
    <property type="entry name" value="RHAMNOSYLTRANSFERASE WBBL"/>
    <property type="match status" value="1"/>
</dbReference>
<evidence type="ECO:0000313" key="1">
    <source>
        <dbReference type="EMBL" id="QOS21894.1"/>
    </source>
</evidence>
<dbReference type="Gene3D" id="3.90.550.10">
    <property type="entry name" value="Spore Coat Polysaccharide Biosynthesis Protein SpsA, Chain A"/>
    <property type="match status" value="1"/>
</dbReference>
<dbReference type="EC" id="2.4.1.-" evidence="1"/>
<gene>
    <name evidence="1" type="primary">wbbL</name>
    <name evidence="1" type="ORF">VP389_00013</name>
</gene>
<dbReference type="AlphaFoldDB" id="A0A7M1W4J4"/>
<dbReference type="InterPro" id="IPR029044">
    <property type="entry name" value="Nucleotide-diphossugar_trans"/>
</dbReference>
<protein>
    <submittedName>
        <fullName evidence="1">Rhamnosyltransferase WbbL</fullName>
        <ecNumber evidence="1">2.4.1.-</ecNumber>
    </submittedName>
</protein>
<keyword evidence="1" id="KW-0808">Transferase</keyword>
<accession>A0A7M1W4J4</accession>